<organism evidence="1 2">
    <name type="scientific">Stereum hirsutum (strain FP-91666)</name>
    <name type="common">White-rot fungus</name>
    <dbReference type="NCBI Taxonomy" id="721885"/>
    <lineage>
        <taxon>Eukaryota</taxon>
        <taxon>Fungi</taxon>
        <taxon>Dikarya</taxon>
        <taxon>Basidiomycota</taxon>
        <taxon>Agaricomycotina</taxon>
        <taxon>Agaricomycetes</taxon>
        <taxon>Russulales</taxon>
        <taxon>Stereaceae</taxon>
        <taxon>Stereum</taxon>
    </lineage>
</organism>
<dbReference type="RefSeq" id="XP_007311968.1">
    <property type="nucleotide sequence ID" value="XM_007311906.1"/>
</dbReference>
<feature type="non-terminal residue" evidence="1">
    <location>
        <position position="91"/>
    </location>
</feature>
<dbReference type="Proteomes" id="UP000053927">
    <property type="component" value="Unassembled WGS sequence"/>
</dbReference>
<dbReference type="OrthoDB" id="3261222at2759"/>
<dbReference type="EMBL" id="JH687523">
    <property type="protein sequence ID" value="EIM78935.1"/>
    <property type="molecule type" value="Genomic_DNA"/>
</dbReference>
<evidence type="ECO:0000313" key="1">
    <source>
        <dbReference type="EMBL" id="EIM78935.1"/>
    </source>
</evidence>
<name>R7RVY5_STEHR</name>
<reference evidence="2" key="1">
    <citation type="journal article" date="2012" name="Science">
        <title>The Paleozoic origin of enzymatic lignin decomposition reconstructed from 31 fungal genomes.</title>
        <authorList>
            <person name="Floudas D."/>
            <person name="Binder M."/>
            <person name="Riley R."/>
            <person name="Barry K."/>
            <person name="Blanchette R.A."/>
            <person name="Henrissat B."/>
            <person name="Martinez A.T."/>
            <person name="Otillar R."/>
            <person name="Spatafora J.W."/>
            <person name="Yadav J.S."/>
            <person name="Aerts A."/>
            <person name="Benoit I."/>
            <person name="Boyd A."/>
            <person name="Carlson A."/>
            <person name="Copeland A."/>
            <person name="Coutinho P.M."/>
            <person name="de Vries R.P."/>
            <person name="Ferreira P."/>
            <person name="Findley K."/>
            <person name="Foster B."/>
            <person name="Gaskell J."/>
            <person name="Glotzer D."/>
            <person name="Gorecki P."/>
            <person name="Heitman J."/>
            <person name="Hesse C."/>
            <person name="Hori C."/>
            <person name="Igarashi K."/>
            <person name="Jurgens J.A."/>
            <person name="Kallen N."/>
            <person name="Kersten P."/>
            <person name="Kohler A."/>
            <person name="Kuees U."/>
            <person name="Kumar T.K.A."/>
            <person name="Kuo A."/>
            <person name="LaButti K."/>
            <person name="Larrondo L.F."/>
            <person name="Lindquist E."/>
            <person name="Ling A."/>
            <person name="Lombard V."/>
            <person name="Lucas S."/>
            <person name="Lundell T."/>
            <person name="Martin R."/>
            <person name="McLaughlin D.J."/>
            <person name="Morgenstern I."/>
            <person name="Morin E."/>
            <person name="Murat C."/>
            <person name="Nagy L.G."/>
            <person name="Nolan M."/>
            <person name="Ohm R.A."/>
            <person name="Patyshakuliyeva A."/>
            <person name="Rokas A."/>
            <person name="Ruiz-Duenas F.J."/>
            <person name="Sabat G."/>
            <person name="Salamov A."/>
            <person name="Samejima M."/>
            <person name="Schmutz J."/>
            <person name="Slot J.C."/>
            <person name="St John F."/>
            <person name="Stenlid J."/>
            <person name="Sun H."/>
            <person name="Sun S."/>
            <person name="Syed K."/>
            <person name="Tsang A."/>
            <person name="Wiebenga A."/>
            <person name="Young D."/>
            <person name="Pisabarro A."/>
            <person name="Eastwood D.C."/>
            <person name="Martin F."/>
            <person name="Cullen D."/>
            <person name="Grigoriev I.V."/>
            <person name="Hibbett D.S."/>
        </authorList>
    </citation>
    <scope>NUCLEOTIDE SEQUENCE [LARGE SCALE GENOMIC DNA]</scope>
    <source>
        <strain evidence="2">FP-91666</strain>
    </source>
</reference>
<proteinExistence type="predicted"/>
<dbReference type="GeneID" id="18806612"/>
<accession>R7RVY5</accession>
<evidence type="ECO:0000313" key="2">
    <source>
        <dbReference type="Proteomes" id="UP000053927"/>
    </source>
</evidence>
<evidence type="ECO:0008006" key="3">
    <source>
        <dbReference type="Google" id="ProtNLM"/>
    </source>
</evidence>
<protein>
    <recommendedName>
        <fullName evidence="3">Reverse transcriptase domain-containing protein</fullName>
    </recommendedName>
</protein>
<dbReference type="AlphaFoldDB" id="R7RVY5"/>
<keyword evidence="2" id="KW-1185">Reference proteome</keyword>
<dbReference type="KEGG" id="shs:STEHIDRAFT_70092"/>
<gene>
    <name evidence="1" type="ORF">STEHIDRAFT_70092</name>
</gene>
<sequence length="91" mass="10157">MPHPPLVIPDLAIVPSSPSAKYLGAHFDQELRWHVQAQYAVKRGLDWTLQLRRLAKPSSGLSPGQVRRLFIAVALPKMGYALDVWCSPLID</sequence>